<proteinExistence type="predicted"/>
<accession>A0A6J4NCK5</accession>
<sequence>WTTQARRRNRTSWSCWTGWGRAWCAACAGRSWRRPTPTRGPTGTGTRPRTAP</sequence>
<feature type="non-terminal residue" evidence="2">
    <location>
        <position position="52"/>
    </location>
</feature>
<feature type="region of interest" description="Disordered" evidence="1">
    <location>
        <begin position="30"/>
        <end position="52"/>
    </location>
</feature>
<evidence type="ECO:0000256" key="1">
    <source>
        <dbReference type="SAM" id="MobiDB-lite"/>
    </source>
</evidence>
<protein>
    <submittedName>
        <fullName evidence="2">Uncharacterized protein</fullName>
    </submittedName>
</protein>
<reference evidence="2" key="1">
    <citation type="submission" date="2020-02" db="EMBL/GenBank/DDBJ databases">
        <authorList>
            <person name="Meier V. D."/>
        </authorList>
    </citation>
    <scope>NUCLEOTIDE SEQUENCE</scope>
    <source>
        <strain evidence="2">AVDCRST_MAG32</strain>
    </source>
</reference>
<feature type="non-terminal residue" evidence="2">
    <location>
        <position position="1"/>
    </location>
</feature>
<evidence type="ECO:0000313" key="2">
    <source>
        <dbReference type="EMBL" id="CAA9384005.1"/>
    </source>
</evidence>
<dbReference type="AlphaFoldDB" id="A0A6J4NCK5"/>
<gene>
    <name evidence="2" type="ORF">AVDCRST_MAG32-1849</name>
</gene>
<name>A0A6J4NCK5_9ACTN</name>
<organism evidence="2">
    <name type="scientific">uncultured Nocardioides sp</name>
    <dbReference type="NCBI Taxonomy" id="198441"/>
    <lineage>
        <taxon>Bacteria</taxon>
        <taxon>Bacillati</taxon>
        <taxon>Actinomycetota</taxon>
        <taxon>Actinomycetes</taxon>
        <taxon>Propionibacteriales</taxon>
        <taxon>Nocardioidaceae</taxon>
        <taxon>Nocardioides</taxon>
        <taxon>environmental samples</taxon>
    </lineage>
</organism>
<dbReference type="EMBL" id="CADCUM010000078">
    <property type="protein sequence ID" value="CAA9384005.1"/>
    <property type="molecule type" value="Genomic_DNA"/>
</dbReference>